<dbReference type="InterPro" id="IPR031312">
    <property type="entry name" value="Na/sul_symport_CS"/>
</dbReference>
<dbReference type="CDD" id="cd01115">
    <property type="entry name" value="SLC13_permease"/>
    <property type="match status" value="1"/>
</dbReference>
<comment type="subcellular location">
    <subcellularLocation>
        <location evidence="1">Membrane</location>
        <topology evidence="1">Multi-pass membrane protein</topology>
    </subcellularLocation>
</comment>
<gene>
    <name evidence="7" type="ORF">JIN81_05715</name>
</gene>
<feature type="transmembrane region" description="Helical" evidence="6">
    <location>
        <begin position="20"/>
        <end position="38"/>
    </location>
</feature>
<feature type="transmembrane region" description="Helical" evidence="6">
    <location>
        <begin position="195"/>
        <end position="215"/>
    </location>
</feature>
<feature type="transmembrane region" description="Helical" evidence="6">
    <location>
        <begin position="419"/>
        <end position="444"/>
    </location>
</feature>
<dbReference type="GO" id="GO:0005886">
    <property type="term" value="C:plasma membrane"/>
    <property type="evidence" value="ECO:0007669"/>
    <property type="project" value="TreeGrafter"/>
</dbReference>
<evidence type="ECO:0000256" key="2">
    <source>
        <dbReference type="ARBA" id="ARBA00022448"/>
    </source>
</evidence>
<dbReference type="InterPro" id="IPR001898">
    <property type="entry name" value="SLC13A/DASS"/>
</dbReference>
<accession>A0A934RDC5</accession>
<dbReference type="NCBIfam" id="TIGR00785">
    <property type="entry name" value="dass"/>
    <property type="match status" value="1"/>
</dbReference>
<keyword evidence="8" id="KW-1185">Reference proteome</keyword>
<proteinExistence type="predicted"/>
<dbReference type="PROSITE" id="PS01271">
    <property type="entry name" value="NA_SULFATE"/>
    <property type="match status" value="1"/>
</dbReference>
<feature type="transmembrane region" description="Helical" evidence="6">
    <location>
        <begin position="100"/>
        <end position="121"/>
    </location>
</feature>
<keyword evidence="5 6" id="KW-0472">Membrane</keyword>
<feature type="transmembrane region" description="Helical" evidence="6">
    <location>
        <begin position="235"/>
        <end position="255"/>
    </location>
</feature>
<keyword evidence="2" id="KW-0813">Transport</keyword>
<dbReference type="RefSeq" id="WP_200277528.1">
    <property type="nucleotide sequence ID" value="NZ_JAENII010000003.1"/>
</dbReference>
<feature type="transmembrane region" description="Helical" evidence="6">
    <location>
        <begin position="166"/>
        <end position="183"/>
    </location>
</feature>
<evidence type="ECO:0000256" key="5">
    <source>
        <dbReference type="ARBA" id="ARBA00023136"/>
    </source>
</evidence>
<evidence type="ECO:0000256" key="1">
    <source>
        <dbReference type="ARBA" id="ARBA00004141"/>
    </source>
</evidence>
<feature type="transmembrane region" description="Helical" evidence="6">
    <location>
        <begin position="395"/>
        <end position="413"/>
    </location>
</feature>
<dbReference type="GO" id="GO:0015141">
    <property type="term" value="F:succinate transmembrane transporter activity"/>
    <property type="evidence" value="ECO:0007669"/>
    <property type="project" value="UniProtKB-ARBA"/>
</dbReference>
<feature type="transmembrane region" description="Helical" evidence="6">
    <location>
        <begin position="456"/>
        <end position="475"/>
    </location>
</feature>
<sequence length="476" mass="51021">MKRHKETLVRESHAPLQFPHPWGKIGVVLFAFILFFTIRRWLPVDDLPADQTAHEVRTGIAILVLAATLWLSEALPLALTAVLVPVVASLTGSLDVTASFAGFAHPLIYLFLGGFGLAAALSRQELDRWLAGRILQLGRGHFHTTTIALFLVSAVLSMWISNTATVALLLPVAIGIIASLRSQCDEASMARIAPYLLLGIAYSASIGGIGTLIGTPPNAIAAANLKIGFTEWLHIGLPCVALLLPVLFVTLRILARPGKVPRFQVTSTPFAFTGPRLATLGIFVLAITGWLFSSKLSGFFGIEKSFDTLIAISALLMLATCRLVDWKDIDRTTDWGVLLLFGGGICLSKVLEVTGASLFLARQIQHLAEGWPVFLLVGAVVLFMIFLTELSSNTASTALLVPIFAAVAIDLGVSVEQIVLPLTLAASCAFMLPIATPPNAIVFGSGLVRQRTMLRIGLALNLLFAVLLTLLSALFF</sequence>
<feature type="transmembrane region" description="Helical" evidence="6">
    <location>
        <begin position="276"/>
        <end position="293"/>
    </location>
</feature>
<name>A0A934RDC5_9BACT</name>
<protein>
    <submittedName>
        <fullName evidence="7">SLC13/DASS family transporter</fullName>
    </submittedName>
</protein>
<reference evidence="7" key="1">
    <citation type="submission" date="2021-01" db="EMBL/GenBank/DDBJ databases">
        <title>Modified the classification status of verrucomicrobia.</title>
        <authorList>
            <person name="Feng X."/>
        </authorList>
    </citation>
    <scope>NUCLEOTIDE SEQUENCE</scope>
    <source>
        <strain evidence="7">KCTC 22201</strain>
    </source>
</reference>
<dbReference type="Proteomes" id="UP000658278">
    <property type="component" value="Unassembled WGS sequence"/>
</dbReference>
<evidence type="ECO:0000313" key="7">
    <source>
        <dbReference type="EMBL" id="MBK1826506.1"/>
    </source>
</evidence>
<dbReference type="PANTHER" id="PTHR10283">
    <property type="entry name" value="SOLUTE CARRIER FAMILY 13 MEMBER"/>
    <property type="match status" value="1"/>
</dbReference>
<feature type="transmembrane region" description="Helical" evidence="6">
    <location>
        <begin position="336"/>
        <end position="359"/>
    </location>
</feature>
<evidence type="ECO:0000313" key="8">
    <source>
        <dbReference type="Proteomes" id="UP000658278"/>
    </source>
</evidence>
<dbReference type="AlphaFoldDB" id="A0A934RDC5"/>
<comment type="caution">
    <text evidence="7">The sequence shown here is derived from an EMBL/GenBank/DDBJ whole genome shotgun (WGS) entry which is preliminary data.</text>
</comment>
<keyword evidence="4 6" id="KW-1133">Transmembrane helix</keyword>
<feature type="transmembrane region" description="Helical" evidence="6">
    <location>
        <begin position="142"/>
        <end position="160"/>
    </location>
</feature>
<dbReference type="EMBL" id="JAENII010000003">
    <property type="protein sequence ID" value="MBK1826506.1"/>
    <property type="molecule type" value="Genomic_DNA"/>
</dbReference>
<dbReference type="PANTHER" id="PTHR10283:SF82">
    <property type="entry name" value="SOLUTE CARRIER FAMILY 13 MEMBER 2"/>
    <property type="match status" value="1"/>
</dbReference>
<evidence type="ECO:0000256" key="6">
    <source>
        <dbReference type="SAM" id="Phobius"/>
    </source>
</evidence>
<evidence type="ECO:0000256" key="4">
    <source>
        <dbReference type="ARBA" id="ARBA00022989"/>
    </source>
</evidence>
<feature type="transmembrane region" description="Helical" evidence="6">
    <location>
        <begin position="59"/>
        <end position="88"/>
    </location>
</feature>
<feature type="transmembrane region" description="Helical" evidence="6">
    <location>
        <begin position="371"/>
        <end position="388"/>
    </location>
</feature>
<evidence type="ECO:0000256" key="3">
    <source>
        <dbReference type="ARBA" id="ARBA00022692"/>
    </source>
</evidence>
<feature type="transmembrane region" description="Helical" evidence="6">
    <location>
        <begin position="305"/>
        <end position="324"/>
    </location>
</feature>
<organism evidence="7 8">
    <name type="scientific">Haloferula rosea</name>
    <dbReference type="NCBI Taxonomy" id="490093"/>
    <lineage>
        <taxon>Bacteria</taxon>
        <taxon>Pseudomonadati</taxon>
        <taxon>Verrucomicrobiota</taxon>
        <taxon>Verrucomicrobiia</taxon>
        <taxon>Verrucomicrobiales</taxon>
        <taxon>Verrucomicrobiaceae</taxon>
        <taxon>Haloferula</taxon>
    </lineage>
</organism>
<keyword evidence="3 6" id="KW-0812">Transmembrane</keyword>
<dbReference type="Pfam" id="PF00939">
    <property type="entry name" value="Na_sulph_symp"/>
    <property type="match status" value="1"/>
</dbReference>